<dbReference type="PANTHER" id="PTHR30627">
    <property type="entry name" value="PEPTIDOGLYCAN D,D-TRANSPEPTIDASE"/>
    <property type="match status" value="1"/>
</dbReference>
<evidence type="ECO:0000256" key="4">
    <source>
        <dbReference type="ARBA" id="ARBA00022519"/>
    </source>
</evidence>
<dbReference type="GO" id="GO:0071972">
    <property type="term" value="F:peptidoglycan L,D-transpeptidase activity"/>
    <property type="evidence" value="ECO:0007669"/>
    <property type="project" value="TreeGrafter"/>
</dbReference>
<keyword evidence="4" id="KW-0997">Cell inner membrane</keyword>
<dbReference type="InterPro" id="IPR012338">
    <property type="entry name" value="Beta-lactam/transpept-like"/>
</dbReference>
<keyword evidence="10 13" id="KW-1133">Transmembrane helix</keyword>
<evidence type="ECO:0000259" key="15">
    <source>
        <dbReference type="Pfam" id="PF03717"/>
    </source>
</evidence>
<evidence type="ECO:0000256" key="5">
    <source>
        <dbReference type="ARBA" id="ARBA00022670"/>
    </source>
</evidence>
<dbReference type="Pfam" id="PF00905">
    <property type="entry name" value="Transpeptidase"/>
    <property type="match status" value="1"/>
</dbReference>
<dbReference type="GO" id="GO:0008360">
    <property type="term" value="P:regulation of cell shape"/>
    <property type="evidence" value="ECO:0007669"/>
    <property type="project" value="UniProtKB-KW"/>
</dbReference>
<evidence type="ECO:0000256" key="11">
    <source>
        <dbReference type="ARBA" id="ARBA00023136"/>
    </source>
</evidence>
<evidence type="ECO:0000313" key="17">
    <source>
        <dbReference type="Proteomes" id="UP000231567"/>
    </source>
</evidence>
<dbReference type="EMBL" id="PCRM01000034">
    <property type="protein sequence ID" value="PIP21529.1"/>
    <property type="molecule type" value="Genomic_DNA"/>
</dbReference>
<evidence type="ECO:0000256" key="7">
    <source>
        <dbReference type="ARBA" id="ARBA00022801"/>
    </source>
</evidence>
<organism evidence="16 17">
    <name type="scientific">Candidatus Nealsonbacteria bacterium CG23_combo_of_CG06-09_8_20_14_all_40_13</name>
    <dbReference type="NCBI Taxonomy" id="1974724"/>
    <lineage>
        <taxon>Bacteria</taxon>
        <taxon>Candidatus Nealsoniibacteriota</taxon>
    </lineage>
</organism>
<name>A0A2G9YQI6_9BACT</name>
<dbReference type="GO" id="GO:0008658">
    <property type="term" value="F:penicillin binding"/>
    <property type="evidence" value="ECO:0007669"/>
    <property type="project" value="InterPro"/>
</dbReference>
<dbReference type="Gene3D" id="3.30.1390.30">
    <property type="entry name" value="Penicillin-binding protein 2a, domain 3"/>
    <property type="match status" value="1"/>
</dbReference>
<evidence type="ECO:0000256" key="9">
    <source>
        <dbReference type="ARBA" id="ARBA00022984"/>
    </source>
</evidence>
<protein>
    <submittedName>
        <fullName evidence="16">Penicillin-binding protein 2</fullName>
    </submittedName>
</protein>
<dbReference type="SUPFAM" id="SSF56519">
    <property type="entry name" value="Penicillin binding protein dimerisation domain"/>
    <property type="match status" value="1"/>
</dbReference>
<dbReference type="GO" id="GO:0005886">
    <property type="term" value="C:plasma membrane"/>
    <property type="evidence" value="ECO:0007669"/>
    <property type="project" value="UniProtKB-SubCell"/>
</dbReference>
<evidence type="ECO:0000313" key="16">
    <source>
        <dbReference type="EMBL" id="PIP21529.1"/>
    </source>
</evidence>
<evidence type="ECO:0000256" key="10">
    <source>
        <dbReference type="ARBA" id="ARBA00022989"/>
    </source>
</evidence>
<dbReference type="Gene3D" id="3.90.1310.10">
    <property type="entry name" value="Penicillin-binding protein 2a (Domain 2)"/>
    <property type="match status" value="1"/>
</dbReference>
<keyword evidence="6 13" id="KW-0812">Transmembrane</keyword>
<dbReference type="Gene3D" id="3.40.710.10">
    <property type="entry name" value="DD-peptidase/beta-lactamase superfamily"/>
    <property type="match status" value="1"/>
</dbReference>
<evidence type="ECO:0000256" key="6">
    <source>
        <dbReference type="ARBA" id="ARBA00022692"/>
    </source>
</evidence>
<dbReference type="PANTHER" id="PTHR30627:SF2">
    <property type="entry name" value="PEPTIDOGLYCAN D,D-TRANSPEPTIDASE MRDA"/>
    <property type="match status" value="1"/>
</dbReference>
<keyword evidence="5" id="KW-0645">Protease</keyword>
<dbReference type="InterPro" id="IPR050515">
    <property type="entry name" value="Beta-lactam/transpept"/>
</dbReference>
<accession>A0A2G9YQI6</accession>
<keyword evidence="9" id="KW-0573">Peptidoglycan synthesis</keyword>
<dbReference type="InterPro" id="IPR001460">
    <property type="entry name" value="PCN-bd_Tpept"/>
</dbReference>
<keyword evidence="3" id="KW-1003">Cell membrane</keyword>
<comment type="caution">
    <text evidence="16">The sequence shown here is derived from an EMBL/GenBank/DDBJ whole genome shotgun (WGS) entry which is preliminary data.</text>
</comment>
<feature type="domain" description="Penicillin-binding protein dimerisation" evidence="15">
    <location>
        <begin position="86"/>
        <end position="255"/>
    </location>
</feature>
<dbReference type="GO" id="GO:0071555">
    <property type="term" value="P:cell wall organization"/>
    <property type="evidence" value="ECO:0007669"/>
    <property type="project" value="UniProtKB-KW"/>
</dbReference>
<dbReference type="NCBIfam" id="TIGR03423">
    <property type="entry name" value="pbp2_mrdA"/>
    <property type="match status" value="1"/>
</dbReference>
<keyword evidence="8" id="KW-0133">Cell shape</keyword>
<dbReference type="GO" id="GO:0009002">
    <property type="term" value="F:serine-type D-Ala-D-Ala carboxypeptidase activity"/>
    <property type="evidence" value="ECO:0007669"/>
    <property type="project" value="InterPro"/>
</dbReference>
<evidence type="ECO:0000256" key="12">
    <source>
        <dbReference type="ARBA" id="ARBA00023316"/>
    </source>
</evidence>
<gene>
    <name evidence="16" type="primary">mrdA</name>
    <name evidence="16" type="ORF">COX39_02290</name>
</gene>
<reference evidence="16 17" key="1">
    <citation type="submission" date="2017-09" db="EMBL/GenBank/DDBJ databases">
        <title>Depth-based differentiation of microbial function through sediment-hosted aquifers and enrichment of novel symbionts in the deep terrestrial subsurface.</title>
        <authorList>
            <person name="Probst A.J."/>
            <person name="Ladd B."/>
            <person name="Jarett J.K."/>
            <person name="Geller-Mcgrath D.E."/>
            <person name="Sieber C.M."/>
            <person name="Emerson J.B."/>
            <person name="Anantharaman K."/>
            <person name="Thomas B.C."/>
            <person name="Malmstrom R."/>
            <person name="Stieglmeier M."/>
            <person name="Klingl A."/>
            <person name="Woyke T."/>
            <person name="Ryan C.M."/>
            <person name="Banfield J.F."/>
        </authorList>
    </citation>
    <scope>NUCLEOTIDE SEQUENCE [LARGE SCALE GENOMIC DNA]</scope>
    <source>
        <strain evidence="16">CG23_combo_of_CG06-09_8_20_14_all_40_13</strain>
    </source>
</reference>
<comment type="subcellular location">
    <subcellularLocation>
        <location evidence="2">Cell membrane</location>
    </subcellularLocation>
    <subcellularLocation>
        <location evidence="1">Membrane</location>
        <topology evidence="1">Single-pass membrane protein</topology>
    </subcellularLocation>
</comment>
<evidence type="ECO:0000256" key="13">
    <source>
        <dbReference type="SAM" id="Phobius"/>
    </source>
</evidence>
<dbReference type="Pfam" id="PF03717">
    <property type="entry name" value="PBP_dimer"/>
    <property type="match status" value="1"/>
</dbReference>
<dbReference type="InterPro" id="IPR036138">
    <property type="entry name" value="PBP_dimer_sf"/>
</dbReference>
<evidence type="ECO:0000256" key="3">
    <source>
        <dbReference type="ARBA" id="ARBA00022475"/>
    </source>
</evidence>
<proteinExistence type="predicted"/>
<dbReference type="SUPFAM" id="SSF56601">
    <property type="entry name" value="beta-lactamase/transpeptidase-like"/>
    <property type="match status" value="1"/>
</dbReference>
<evidence type="ECO:0000256" key="8">
    <source>
        <dbReference type="ARBA" id="ARBA00022960"/>
    </source>
</evidence>
<evidence type="ECO:0000259" key="14">
    <source>
        <dbReference type="Pfam" id="PF00905"/>
    </source>
</evidence>
<sequence length="624" mass="69350">MKNIFGNFGSFGKVKTQSDDYMYILEPEEGTSPLEQEKDKKNLLPFFAICLVIFLALTGRLLQLQISQGLANRYLAEGNRIRFKIISAPRGEILDSKGKILASNHPAYNLEIYPTDLPSDKQQRLQFYQEISQITQIPIDDLKKAESEKEKLQPYILRENLDRDTAMLWEVQLKNLPVTITKTPQRYYYNLPTLSHFIGYVGKITEEQLEQNNEYNFQSVVGQTGLEKSYKNQLKGTDGRQGLEVNAKGQIKRTLTTIPAVTGSSLMLSVDLDLQKFITDDLQKALDELGIQQGVVVAANPKTGEILSMVSLPAFDNNLFVTSGNNEQITKIMSDQNKPLINRATSGVYPFGSTIKPFIASAGLQEKIITTSTTIQDPGEIRVGQWVFPDWKVHGTVDVYKAIAESCNVFFYSVGGGWQNIKGLGIDKIKQYLTYFGFGSKTGIDIPSDAEGLVPSPDWKKKVKNESWYIGDTYHVSIGQGDVLVTPLQLLNGVSAIANGGSLLKPHFVWKILDKDGKVLQEFQREVVRENFVSKENIEVVREGMHQATTEGSARQLGNLPVAVAAKTGTAQFGNEGKTHAWITAFAPFEDPQIAIVVLVEGGGEGNSTAQPIAKDILQYYFSR</sequence>
<dbReference type="GO" id="GO:0009252">
    <property type="term" value="P:peptidoglycan biosynthetic process"/>
    <property type="evidence" value="ECO:0007669"/>
    <property type="project" value="UniProtKB-KW"/>
</dbReference>
<feature type="domain" description="Penicillin-binding protein transpeptidase" evidence="14">
    <location>
        <begin position="294"/>
        <end position="619"/>
    </location>
</feature>
<dbReference type="InterPro" id="IPR005311">
    <property type="entry name" value="PBP_dimer"/>
</dbReference>
<evidence type="ECO:0000256" key="1">
    <source>
        <dbReference type="ARBA" id="ARBA00004167"/>
    </source>
</evidence>
<keyword evidence="7" id="KW-0378">Hydrolase</keyword>
<feature type="transmembrane region" description="Helical" evidence="13">
    <location>
        <begin position="43"/>
        <end position="62"/>
    </location>
</feature>
<dbReference type="GO" id="GO:0006508">
    <property type="term" value="P:proteolysis"/>
    <property type="evidence" value="ECO:0007669"/>
    <property type="project" value="UniProtKB-KW"/>
</dbReference>
<dbReference type="AlphaFoldDB" id="A0A2G9YQI6"/>
<dbReference type="Proteomes" id="UP000231567">
    <property type="component" value="Unassembled WGS sequence"/>
</dbReference>
<keyword evidence="12" id="KW-0961">Cell wall biogenesis/degradation</keyword>
<keyword evidence="11 13" id="KW-0472">Membrane</keyword>
<evidence type="ECO:0000256" key="2">
    <source>
        <dbReference type="ARBA" id="ARBA00004236"/>
    </source>
</evidence>
<dbReference type="InterPro" id="IPR017790">
    <property type="entry name" value="Penicillin-binding_protein_2"/>
</dbReference>